<name>A0A2P4QYB2_RHIID</name>
<evidence type="ECO:0000313" key="1">
    <source>
        <dbReference type="EMBL" id="POG82644.1"/>
    </source>
</evidence>
<sequence>MLTILIYLFICLFKILNVHGMEICYTLYYKFIVISLSGLKLVIHYNSNKFFVIKSKY</sequence>
<organism evidence="1 2">
    <name type="scientific">Rhizophagus irregularis (strain DAOM 181602 / DAOM 197198 / MUCL 43194)</name>
    <name type="common">Arbuscular mycorrhizal fungus</name>
    <name type="synonym">Glomus intraradices</name>
    <dbReference type="NCBI Taxonomy" id="747089"/>
    <lineage>
        <taxon>Eukaryota</taxon>
        <taxon>Fungi</taxon>
        <taxon>Fungi incertae sedis</taxon>
        <taxon>Mucoromycota</taxon>
        <taxon>Glomeromycotina</taxon>
        <taxon>Glomeromycetes</taxon>
        <taxon>Glomerales</taxon>
        <taxon>Glomeraceae</taxon>
        <taxon>Rhizophagus</taxon>
    </lineage>
</organism>
<gene>
    <name evidence="1" type="ORF">GLOIN_2v1496978</name>
</gene>
<keyword evidence="2" id="KW-1185">Reference proteome</keyword>
<dbReference type="EMBL" id="AUPC02000004">
    <property type="protein sequence ID" value="POG82644.1"/>
    <property type="molecule type" value="Genomic_DNA"/>
</dbReference>
<accession>A0A2P4QYB2</accession>
<reference evidence="1 2" key="2">
    <citation type="journal article" date="2018" name="New Phytol.">
        <title>High intraspecific genome diversity in the model arbuscular mycorrhizal symbiont Rhizophagus irregularis.</title>
        <authorList>
            <person name="Chen E.C.H."/>
            <person name="Morin E."/>
            <person name="Beaudet D."/>
            <person name="Noel J."/>
            <person name="Yildirir G."/>
            <person name="Ndikumana S."/>
            <person name="Charron P."/>
            <person name="St-Onge C."/>
            <person name="Giorgi J."/>
            <person name="Kruger M."/>
            <person name="Marton T."/>
            <person name="Ropars J."/>
            <person name="Grigoriev I.V."/>
            <person name="Hainaut M."/>
            <person name="Henrissat B."/>
            <person name="Roux C."/>
            <person name="Martin F."/>
            <person name="Corradi N."/>
        </authorList>
    </citation>
    <scope>NUCLEOTIDE SEQUENCE [LARGE SCALE GENOMIC DNA]</scope>
    <source>
        <strain evidence="1 2">DAOM 197198</strain>
    </source>
</reference>
<reference evidence="1 2" key="1">
    <citation type="journal article" date="2013" name="Proc. Natl. Acad. Sci. U.S.A.">
        <title>Genome of an arbuscular mycorrhizal fungus provides insight into the oldest plant symbiosis.</title>
        <authorList>
            <person name="Tisserant E."/>
            <person name="Malbreil M."/>
            <person name="Kuo A."/>
            <person name="Kohler A."/>
            <person name="Symeonidi A."/>
            <person name="Balestrini R."/>
            <person name="Charron P."/>
            <person name="Duensing N."/>
            <person name="Frei Dit Frey N."/>
            <person name="Gianinazzi-Pearson V."/>
            <person name="Gilbert L.B."/>
            <person name="Handa Y."/>
            <person name="Herr J.R."/>
            <person name="Hijri M."/>
            <person name="Koul R."/>
            <person name="Kawaguchi M."/>
            <person name="Krajinski F."/>
            <person name="Lammers P.J."/>
            <person name="Masclaux F.G."/>
            <person name="Murat C."/>
            <person name="Morin E."/>
            <person name="Ndikumana S."/>
            <person name="Pagni M."/>
            <person name="Petitpierre D."/>
            <person name="Requena N."/>
            <person name="Rosikiewicz P."/>
            <person name="Riley R."/>
            <person name="Saito K."/>
            <person name="San Clemente H."/>
            <person name="Shapiro H."/>
            <person name="van Tuinen D."/>
            <person name="Becard G."/>
            <person name="Bonfante P."/>
            <person name="Paszkowski U."/>
            <person name="Shachar-Hill Y.Y."/>
            <person name="Tuskan G.A."/>
            <person name="Young P.W."/>
            <person name="Sanders I.R."/>
            <person name="Henrissat B."/>
            <person name="Rensing S.A."/>
            <person name="Grigoriev I.V."/>
            <person name="Corradi N."/>
            <person name="Roux C."/>
            <person name="Martin F."/>
        </authorList>
    </citation>
    <scope>NUCLEOTIDE SEQUENCE [LARGE SCALE GENOMIC DNA]</scope>
    <source>
        <strain evidence="1 2">DAOM 197198</strain>
    </source>
</reference>
<dbReference type="Proteomes" id="UP000018888">
    <property type="component" value="Unassembled WGS sequence"/>
</dbReference>
<dbReference type="AlphaFoldDB" id="A0A2P4QYB2"/>
<proteinExistence type="predicted"/>
<protein>
    <submittedName>
        <fullName evidence="1">Uncharacterized protein</fullName>
    </submittedName>
</protein>
<evidence type="ECO:0000313" key="2">
    <source>
        <dbReference type="Proteomes" id="UP000018888"/>
    </source>
</evidence>
<comment type="caution">
    <text evidence="1">The sequence shown here is derived from an EMBL/GenBank/DDBJ whole genome shotgun (WGS) entry which is preliminary data.</text>
</comment>